<dbReference type="CDD" id="cd04301">
    <property type="entry name" value="NAT_SF"/>
    <property type="match status" value="1"/>
</dbReference>
<dbReference type="InterPro" id="IPR007965">
    <property type="entry name" value="GNAT_ATAT"/>
</dbReference>
<feature type="region of interest" description="Disordered" evidence="4">
    <location>
        <begin position="296"/>
        <end position="315"/>
    </location>
</feature>
<dbReference type="InterPro" id="IPR038746">
    <property type="entry name" value="Atat"/>
</dbReference>
<dbReference type="GO" id="GO:0048666">
    <property type="term" value="P:neuron development"/>
    <property type="evidence" value="ECO:0007669"/>
    <property type="project" value="UniProtKB-UniRule"/>
</dbReference>
<comment type="catalytic activity">
    <reaction evidence="3">
        <text>L-lysyl-[alpha-tubulin] + acetyl-CoA = N(6)-acetyl-L-lysyl-[alpha-tubulin] + CoA + H(+)</text>
        <dbReference type="Rhea" id="RHEA:15277"/>
        <dbReference type="Rhea" id="RHEA-COMP:11278"/>
        <dbReference type="Rhea" id="RHEA-COMP:11279"/>
        <dbReference type="ChEBI" id="CHEBI:15378"/>
        <dbReference type="ChEBI" id="CHEBI:29969"/>
        <dbReference type="ChEBI" id="CHEBI:57287"/>
        <dbReference type="ChEBI" id="CHEBI:57288"/>
        <dbReference type="ChEBI" id="CHEBI:61930"/>
        <dbReference type="EC" id="2.3.1.108"/>
    </reaction>
</comment>
<keyword evidence="1 3" id="KW-0808">Transferase</keyword>
<dbReference type="Pfam" id="PF05301">
    <property type="entry name" value="Acetyltransf_16"/>
    <property type="match status" value="1"/>
</dbReference>
<dbReference type="Gene3D" id="3.40.630.30">
    <property type="match status" value="1"/>
</dbReference>
<keyword evidence="2 3" id="KW-0012">Acyltransferase</keyword>
<dbReference type="EMBL" id="CABIJS010000233">
    <property type="protein sequence ID" value="VUZ47417.1"/>
    <property type="molecule type" value="Genomic_DNA"/>
</dbReference>
<evidence type="ECO:0000256" key="4">
    <source>
        <dbReference type="SAM" id="MobiDB-lite"/>
    </source>
</evidence>
<dbReference type="HAMAP" id="MF_03130">
    <property type="entry name" value="mec17"/>
    <property type="match status" value="1"/>
</dbReference>
<feature type="domain" description="N-acetyltransferase" evidence="5">
    <location>
        <begin position="1"/>
        <end position="178"/>
    </location>
</feature>
<sequence>MIDRVFPERITKISHENIYVSSNCFPTETETLRSVIDQLGLESAKAQSLSSVVTNFYKLRNSNHMCYILTHSGNDEQKRVPISLLKIGKKRLFLFNSFGECFEVEPLCILDFYVSTDFQRQGFGKELFEFMLREENLDATDLPIDSPSPKMLAFMRKHFNQTHPLRQSNNFVIFPAFFQHVNRFLVPRRSIVRNYYSLVNDIQQSYSMSRFSEGNCQKPKNVQSITANEEIPIELSNSVSIDQNSSNKFSSDDNLTKLKMENMLTDTSKEIGPPGNMNFNHSKSVRKLDFDSCTSWKSDSDNAMQPSNRQEGRSNPAACYAKRLEIRAPSNSSQNQQGLSNSNIDTLLRRHERKSGYDYQKASWTNNRHTRLW</sequence>
<evidence type="ECO:0000256" key="2">
    <source>
        <dbReference type="ARBA" id="ARBA00023315"/>
    </source>
</evidence>
<dbReference type="InterPro" id="IPR016181">
    <property type="entry name" value="Acyl_CoA_acyltransferase"/>
</dbReference>
<dbReference type="PANTHER" id="PTHR12327">
    <property type="entry name" value="ALPHA-TUBULIN N-ACETYLTRANSFERASE 1"/>
    <property type="match status" value="1"/>
</dbReference>
<organism evidence="6 7">
    <name type="scientific">Hymenolepis diminuta</name>
    <name type="common">Rat tapeworm</name>
    <dbReference type="NCBI Taxonomy" id="6216"/>
    <lineage>
        <taxon>Eukaryota</taxon>
        <taxon>Metazoa</taxon>
        <taxon>Spiralia</taxon>
        <taxon>Lophotrochozoa</taxon>
        <taxon>Platyhelminthes</taxon>
        <taxon>Cestoda</taxon>
        <taxon>Eucestoda</taxon>
        <taxon>Cyclophyllidea</taxon>
        <taxon>Hymenolepididae</taxon>
        <taxon>Hymenolepis</taxon>
    </lineage>
</organism>
<reference evidence="6 7" key="1">
    <citation type="submission" date="2019-07" db="EMBL/GenBank/DDBJ databases">
        <authorList>
            <person name="Jastrzebski P J."/>
            <person name="Paukszto L."/>
            <person name="Jastrzebski P J."/>
        </authorList>
    </citation>
    <scope>NUCLEOTIDE SEQUENCE [LARGE SCALE GENOMIC DNA]</scope>
    <source>
        <strain evidence="6 7">WMS-il1</strain>
    </source>
</reference>
<dbReference type="Proteomes" id="UP000321570">
    <property type="component" value="Unassembled WGS sequence"/>
</dbReference>
<evidence type="ECO:0000259" key="5">
    <source>
        <dbReference type="PROSITE" id="PS51730"/>
    </source>
</evidence>
<protein>
    <recommendedName>
        <fullName evidence="3">Alpha-tubulin N-acetyltransferase</fullName>
        <shortName evidence="3">Alpha-TAT</shortName>
        <shortName evidence="3">TAT</shortName>
        <ecNumber evidence="3">2.3.1.108</ecNumber>
    </recommendedName>
    <alternativeName>
        <fullName evidence="3">Acetyltransferase mec-17 homolog</fullName>
    </alternativeName>
</protein>
<accession>A0A564YJC2</accession>
<dbReference type="GO" id="GO:0019799">
    <property type="term" value="F:tubulin N-acetyltransferase activity"/>
    <property type="evidence" value="ECO:0007669"/>
    <property type="project" value="UniProtKB-UniRule"/>
</dbReference>
<evidence type="ECO:0000256" key="3">
    <source>
        <dbReference type="HAMAP-Rule" id="MF_03130"/>
    </source>
</evidence>
<comment type="similarity">
    <text evidence="3">Belongs to the acetyltransferase ATAT1 family.</text>
</comment>
<feature type="site" description="Crucial for catalytic activity" evidence="3">
    <location>
        <position position="47"/>
    </location>
</feature>
<proteinExistence type="inferred from homology"/>
<dbReference type="GO" id="GO:0005874">
    <property type="term" value="C:microtubule"/>
    <property type="evidence" value="ECO:0007669"/>
    <property type="project" value="InterPro"/>
</dbReference>
<feature type="compositionally biased region" description="Polar residues" evidence="4">
    <location>
        <begin position="296"/>
        <end position="309"/>
    </location>
</feature>
<feature type="binding site" evidence="3">
    <location>
        <begin position="112"/>
        <end position="125"/>
    </location>
    <ligand>
        <name>acetyl-CoA</name>
        <dbReference type="ChEBI" id="CHEBI:57288"/>
    </ligand>
</feature>
<dbReference type="GO" id="GO:0070507">
    <property type="term" value="P:regulation of microtubule cytoskeleton organization"/>
    <property type="evidence" value="ECO:0007669"/>
    <property type="project" value="UniProtKB-UniRule"/>
</dbReference>
<comment type="function">
    <text evidence="3">Specifically acetylates 'Lys-40' in alpha-tubulin on the lumenal side of microtubules. Promotes microtubule destabilization and accelerates microtubule dynamics; this activity may be independent of acetylation activity. Acetylates alpha-tubulin with a slow enzymatic rate, due to a catalytic site that is not optimized for acetyl transfer. Enters the microtubule through each end and diffuses quickly throughout the lumen of microtubules. Acetylates only long/old microtubules because of its slow acetylation rate since it does not have time to act on dynamically unstable microtubules before the enzyme is released.</text>
</comment>
<evidence type="ECO:0000313" key="7">
    <source>
        <dbReference type="Proteomes" id="UP000321570"/>
    </source>
</evidence>
<evidence type="ECO:0000313" key="6">
    <source>
        <dbReference type="EMBL" id="VUZ47417.1"/>
    </source>
</evidence>
<dbReference type="SUPFAM" id="SSF55729">
    <property type="entry name" value="Acyl-CoA N-acyltransferases (Nat)"/>
    <property type="match status" value="1"/>
</dbReference>
<dbReference type="EC" id="2.3.1.108" evidence="3"/>
<dbReference type="AlphaFoldDB" id="A0A564YJC2"/>
<name>A0A564YJC2_HYMDI</name>
<dbReference type="PANTHER" id="PTHR12327:SF0">
    <property type="entry name" value="ALPHA-TUBULIN N-ACETYLTRANSFERASE 1"/>
    <property type="match status" value="1"/>
</dbReference>
<dbReference type="PROSITE" id="PS51730">
    <property type="entry name" value="GNAT_ATAT"/>
    <property type="match status" value="1"/>
</dbReference>
<evidence type="ECO:0000256" key="1">
    <source>
        <dbReference type="ARBA" id="ARBA00022679"/>
    </source>
</evidence>
<feature type="binding site" evidence="3">
    <location>
        <begin position="148"/>
        <end position="157"/>
    </location>
    <ligand>
        <name>acetyl-CoA</name>
        <dbReference type="ChEBI" id="CHEBI:57288"/>
    </ligand>
</feature>
<keyword evidence="7" id="KW-1185">Reference proteome</keyword>
<gene>
    <name evidence="6" type="ORF">WMSIL1_LOCUS6867</name>
</gene>